<evidence type="ECO:0000313" key="1">
    <source>
        <dbReference type="EMBL" id="CAE8635243.1"/>
    </source>
</evidence>
<organism evidence="1 2">
    <name type="scientific">Polarella glacialis</name>
    <name type="common">Dinoflagellate</name>
    <dbReference type="NCBI Taxonomy" id="89957"/>
    <lineage>
        <taxon>Eukaryota</taxon>
        <taxon>Sar</taxon>
        <taxon>Alveolata</taxon>
        <taxon>Dinophyceae</taxon>
        <taxon>Suessiales</taxon>
        <taxon>Suessiaceae</taxon>
        <taxon>Polarella</taxon>
    </lineage>
</organism>
<dbReference type="EMBL" id="CAJNNV010031264">
    <property type="protein sequence ID" value="CAE8635243.1"/>
    <property type="molecule type" value="Genomic_DNA"/>
</dbReference>
<comment type="caution">
    <text evidence="1">The sequence shown here is derived from an EMBL/GenBank/DDBJ whole genome shotgun (WGS) entry which is preliminary data.</text>
</comment>
<dbReference type="AlphaFoldDB" id="A0A813HB80"/>
<accession>A0A813HB80</accession>
<dbReference type="Proteomes" id="UP000654075">
    <property type="component" value="Unassembled WGS sequence"/>
</dbReference>
<reference evidence="1" key="1">
    <citation type="submission" date="2021-02" db="EMBL/GenBank/DDBJ databases">
        <authorList>
            <person name="Dougan E. K."/>
            <person name="Rhodes N."/>
            <person name="Thang M."/>
            <person name="Chan C."/>
        </authorList>
    </citation>
    <scope>NUCLEOTIDE SEQUENCE</scope>
</reference>
<keyword evidence="2" id="KW-1185">Reference proteome</keyword>
<evidence type="ECO:0000313" key="2">
    <source>
        <dbReference type="Proteomes" id="UP000654075"/>
    </source>
</evidence>
<name>A0A813HB80_POLGL</name>
<proteinExistence type="predicted"/>
<gene>
    <name evidence="1" type="ORF">PGLA1383_LOCUS50843</name>
</gene>
<protein>
    <submittedName>
        <fullName evidence="1">Uncharacterized protein</fullName>
    </submittedName>
</protein>
<sequence length="254" mass="28767">MLRISTRLLGDEEKVILPGDVGGNSDSMCQLSFEFETFPADHDYSTLRYGKKFGEELSKWWSKLAWPVEKEENGNQGISFVEFVVDFMISAGMRTPFRVGVESTRVTRGRKAIGGYYVSSEKPEVGLLQPALQHDVRILLQVFEELLQVEHCRAPPGRIHHYVPALRHFGVQLGVAGLLRRPRLLCEIEVIRTLKDYFHLFNNGRKAKQDICLLPHLASRDAPRDERDLLPHVERLNANLFDAGVDAGQQSEAA</sequence>